<keyword evidence="5" id="KW-1185">Reference proteome</keyword>
<gene>
    <name evidence="4" type="ORF">CLODIP_2_CD13722</name>
</gene>
<reference evidence="4 5" key="1">
    <citation type="submission" date="2020-04" db="EMBL/GenBank/DDBJ databases">
        <authorList>
            <person name="Alioto T."/>
            <person name="Alioto T."/>
            <person name="Gomez Garrido J."/>
        </authorList>
    </citation>
    <scope>NUCLEOTIDE SEQUENCE [LARGE SCALE GENOMIC DNA]</scope>
</reference>
<proteinExistence type="predicted"/>
<dbReference type="Proteomes" id="UP000494165">
    <property type="component" value="Unassembled WGS sequence"/>
</dbReference>
<feature type="compositionally biased region" description="Acidic residues" evidence="2">
    <location>
        <begin position="147"/>
        <end position="161"/>
    </location>
</feature>
<name>A0A8S1DX91_9INSE</name>
<evidence type="ECO:0000256" key="2">
    <source>
        <dbReference type="SAM" id="MobiDB-lite"/>
    </source>
</evidence>
<evidence type="ECO:0000313" key="5">
    <source>
        <dbReference type="Proteomes" id="UP000494165"/>
    </source>
</evidence>
<evidence type="ECO:0000256" key="3">
    <source>
        <dbReference type="SAM" id="SignalP"/>
    </source>
</evidence>
<feature type="region of interest" description="Disordered" evidence="2">
    <location>
        <begin position="120"/>
        <end position="161"/>
    </location>
</feature>
<feature type="chain" id="PRO_5035884113" description="SXP/RAL-2 family protein Ani s 5-like cation-binding domain-containing protein" evidence="3">
    <location>
        <begin position="21"/>
        <end position="161"/>
    </location>
</feature>
<organism evidence="4 5">
    <name type="scientific">Cloeon dipterum</name>
    <dbReference type="NCBI Taxonomy" id="197152"/>
    <lineage>
        <taxon>Eukaryota</taxon>
        <taxon>Metazoa</taxon>
        <taxon>Ecdysozoa</taxon>
        <taxon>Arthropoda</taxon>
        <taxon>Hexapoda</taxon>
        <taxon>Insecta</taxon>
        <taxon>Pterygota</taxon>
        <taxon>Palaeoptera</taxon>
        <taxon>Ephemeroptera</taxon>
        <taxon>Pisciforma</taxon>
        <taxon>Baetidae</taxon>
        <taxon>Cloeon</taxon>
    </lineage>
</organism>
<keyword evidence="3" id="KW-0732">Signal</keyword>
<feature type="signal peptide" evidence="3">
    <location>
        <begin position="1"/>
        <end position="20"/>
    </location>
</feature>
<dbReference type="AlphaFoldDB" id="A0A8S1DX91"/>
<feature type="coiled-coil region" evidence="1">
    <location>
        <begin position="77"/>
        <end position="104"/>
    </location>
</feature>
<accession>A0A8S1DX91</accession>
<evidence type="ECO:0000313" key="4">
    <source>
        <dbReference type="EMBL" id="CAB3386571.1"/>
    </source>
</evidence>
<dbReference type="EMBL" id="CADEPI010000493">
    <property type="protein sequence ID" value="CAB3386571.1"/>
    <property type="molecule type" value="Genomic_DNA"/>
</dbReference>
<protein>
    <recommendedName>
        <fullName evidence="6">SXP/RAL-2 family protein Ani s 5-like cation-binding domain-containing protein</fullName>
    </recommendedName>
</protein>
<sequence length="161" mass="17893">MQSSLLFLSVVTLFVYSAFAGAPEYLSSQAEIQKLAEDILRERMRERRNGGQVSGRSIDENDKISAFFSAANKEAYRKKKAEEREKFQAEIAAANQEAHELAQKAQKDVLELLSSLVNLSPLKQVHSENNEGDTNEETQAGLAPGTDDSEQPEEESDQNQS</sequence>
<keyword evidence="1" id="KW-0175">Coiled coil</keyword>
<evidence type="ECO:0000256" key="1">
    <source>
        <dbReference type="SAM" id="Coils"/>
    </source>
</evidence>
<comment type="caution">
    <text evidence="4">The sequence shown here is derived from an EMBL/GenBank/DDBJ whole genome shotgun (WGS) entry which is preliminary data.</text>
</comment>
<evidence type="ECO:0008006" key="6">
    <source>
        <dbReference type="Google" id="ProtNLM"/>
    </source>
</evidence>